<organism evidence="1">
    <name type="scientific">viral metagenome</name>
    <dbReference type="NCBI Taxonomy" id="1070528"/>
    <lineage>
        <taxon>unclassified sequences</taxon>
        <taxon>metagenomes</taxon>
        <taxon>organismal metagenomes</taxon>
    </lineage>
</organism>
<reference evidence="1" key="1">
    <citation type="journal article" date="2020" name="Nature">
        <title>Giant virus diversity and host interactions through global metagenomics.</title>
        <authorList>
            <person name="Schulz F."/>
            <person name="Roux S."/>
            <person name="Paez-Espino D."/>
            <person name="Jungbluth S."/>
            <person name="Walsh D.A."/>
            <person name="Denef V.J."/>
            <person name="McMahon K.D."/>
            <person name="Konstantinidis K.T."/>
            <person name="Eloe-Fadrosh E.A."/>
            <person name="Kyrpides N.C."/>
            <person name="Woyke T."/>
        </authorList>
    </citation>
    <scope>NUCLEOTIDE SEQUENCE</scope>
    <source>
        <strain evidence="1">GVMAG-M-3300020192-26</strain>
    </source>
</reference>
<dbReference type="EMBL" id="MN739357">
    <property type="protein sequence ID" value="QHT00653.1"/>
    <property type="molecule type" value="Genomic_DNA"/>
</dbReference>
<dbReference type="AlphaFoldDB" id="A0A6C0C8K0"/>
<sequence length="190" mass="22343">MQHYCKNCNHKCHCRFESFYAPTPRYCSYINQCPNKTIDNLLYGRQYVYPYEIKTYHGNKYLLSYKEENRIIRVDESDHIEVTHANHRIDKVQTGTRVEYHEQNISGYVGSKPIRCTTKMPQIVPTIQDIYVPIEGTVYKKVAIYLHTVDACKCNKCDCGAAQEEQERRLIEKADKKSKRDEDRSCCTIL</sequence>
<protein>
    <submittedName>
        <fullName evidence="1">Uncharacterized protein</fullName>
    </submittedName>
</protein>
<evidence type="ECO:0000313" key="1">
    <source>
        <dbReference type="EMBL" id="QHT00653.1"/>
    </source>
</evidence>
<proteinExistence type="predicted"/>
<name>A0A6C0C8K0_9ZZZZ</name>
<accession>A0A6C0C8K0</accession>